<proteinExistence type="predicted"/>
<keyword evidence="1" id="KW-1133">Transmembrane helix</keyword>
<evidence type="ECO:0000313" key="3">
    <source>
        <dbReference type="Proteomes" id="UP000078550"/>
    </source>
</evidence>
<dbReference type="AlphaFoldDB" id="A0A1A9AR13"/>
<evidence type="ECO:0000256" key="1">
    <source>
        <dbReference type="SAM" id="Phobius"/>
    </source>
</evidence>
<keyword evidence="1" id="KW-0472">Membrane</keyword>
<name>A0A1A9AR13_PLAOA</name>
<evidence type="ECO:0000313" key="2">
    <source>
        <dbReference type="EMBL" id="SBT58676.1"/>
    </source>
</evidence>
<dbReference type="InterPro" id="IPR008780">
    <property type="entry name" value="Plasmodium_Vir"/>
</dbReference>
<sequence length="585" mass="68071">MAGGNIEPEESFLYTPRELNSERFYQDREISYSDLHNYGKQCDNIIARKQISHMKHLCKIIIKYLEESAQWKEDDSENEYDECILLNYWLHDKLSKAFVHEKSYINIAYGNIETIWANLVNDRRETSYHNKCKPLYNKILKYDDWKKGKELYDYCINYKYIEKMCPFYSEGCAEYCEYVEKRSYLYDYFEKACATKESYCPHFYDKCKGYNPNIVLKTLKCPAKIKTPRAAAPEASATHHRAEQEEEFVSGAIGSETPDIGTKVGHSVLGVAPVLLTATALYRYTPIGSWIRNLSGNTTNNISGMDGGEIEGFFPSSHESGANDVCVKFKILCKVIQSKKKNPNTENLNDIDFAYLNYWLNSLSRNTTINHDLTVDQFQKEMSDREYEFVSVTFDKKLYDIKDEDFNNMILLSDLYFHHGEIFNKTSKIGNEKIPCIGYFEKYINTYKQGIIQCPHDNTSFCEALKHVKEIYKKHFLKEEYSVTENCIDRDRLELPTYADVSGDKQITMVGTVIGPSFGTLFTLLFLYKFTPFRQWIHSKIGKNKGAHSIVHEENDQLSLDISDNENINFYEIPYRISYDSVANY</sequence>
<dbReference type="Proteomes" id="UP000078550">
    <property type="component" value="Unassembled WGS sequence"/>
</dbReference>
<dbReference type="Pfam" id="PF05795">
    <property type="entry name" value="Plasmodium_Vir"/>
    <property type="match status" value="2"/>
</dbReference>
<reference evidence="3" key="1">
    <citation type="submission" date="2016-05" db="EMBL/GenBank/DDBJ databases">
        <authorList>
            <person name="Naeem Raeece"/>
        </authorList>
    </citation>
    <scope>NUCLEOTIDE SEQUENCE [LARGE SCALE GENOMIC DNA]</scope>
</reference>
<dbReference type="EMBL" id="FLRE01002475">
    <property type="protein sequence ID" value="SBT58676.1"/>
    <property type="molecule type" value="Genomic_DNA"/>
</dbReference>
<gene>
    <name evidence="2" type="ORF">POVWA2_086450</name>
</gene>
<accession>A0A1A9AR13</accession>
<keyword evidence="1" id="KW-0812">Transmembrane</keyword>
<feature type="transmembrane region" description="Helical" evidence="1">
    <location>
        <begin position="507"/>
        <end position="528"/>
    </location>
</feature>
<organism evidence="2 3">
    <name type="scientific">Plasmodium ovale wallikeri</name>
    <dbReference type="NCBI Taxonomy" id="864142"/>
    <lineage>
        <taxon>Eukaryota</taxon>
        <taxon>Sar</taxon>
        <taxon>Alveolata</taxon>
        <taxon>Apicomplexa</taxon>
        <taxon>Aconoidasida</taxon>
        <taxon>Haemosporida</taxon>
        <taxon>Plasmodiidae</taxon>
        <taxon>Plasmodium</taxon>
        <taxon>Plasmodium (Plasmodium)</taxon>
    </lineage>
</organism>
<protein>
    <submittedName>
        <fullName evidence="2">PIR Superfamily Protein</fullName>
    </submittedName>
</protein>